<comment type="caution">
    <text evidence="1">The sequence shown here is derived from an EMBL/GenBank/DDBJ whole genome shotgun (WGS) entry which is preliminary data.</text>
</comment>
<gene>
    <name evidence="1" type="ORF">CPT75_11320</name>
</gene>
<reference evidence="1 2" key="1">
    <citation type="submission" date="2017-09" db="EMBL/GenBank/DDBJ databases">
        <title>High-quality draft genome sequence of Butyrivibrio fibrisolvens INBov1, isolated from cow rumen.</title>
        <authorList>
            <person name="Rodriguez Hernaez J."/>
            <person name="Rivarola M."/>
            <person name="Paniego N."/>
            <person name="Cravero S."/>
            <person name="Ceron Cucchi M."/>
            <person name="Martinez M.C."/>
        </authorList>
    </citation>
    <scope>NUCLEOTIDE SEQUENCE [LARGE SCALE GENOMIC DNA]</scope>
    <source>
        <strain evidence="1 2">INBov1</strain>
    </source>
</reference>
<accession>A0A317G3C1</accession>
<dbReference type="AlphaFoldDB" id="A0A317G3C1"/>
<organism evidence="1 2">
    <name type="scientific">Butyrivibrio fibrisolvens</name>
    <dbReference type="NCBI Taxonomy" id="831"/>
    <lineage>
        <taxon>Bacteria</taxon>
        <taxon>Bacillati</taxon>
        <taxon>Bacillota</taxon>
        <taxon>Clostridia</taxon>
        <taxon>Lachnospirales</taxon>
        <taxon>Lachnospiraceae</taxon>
        <taxon>Butyrivibrio</taxon>
    </lineage>
</organism>
<keyword evidence="2" id="KW-1185">Reference proteome</keyword>
<name>A0A317G3C1_BUTFI</name>
<sequence>MSIWGNARVRSFAIKIAAGSRVGISVTLFVLSTEHVVDRVRSDLFSMTEEVWEGEDADIARDQLHELSFKEMPETYDQIDNCNNVIKKAQKEANESKNFCNDFSQIFRSGSIPSESDKSIESAYNKAAGNI</sequence>
<protein>
    <submittedName>
        <fullName evidence="1">Uncharacterized protein</fullName>
    </submittedName>
</protein>
<dbReference type="Proteomes" id="UP000245488">
    <property type="component" value="Chromosome"/>
</dbReference>
<dbReference type="EMBL" id="NXNG01000001">
    <property type="protein sequence ID" value="PWT27641.1"/>
    <property type="molecule type" value="Genomic_DNA"/>
</dbReference>
<evidence type="ECO:0000313" key="2">
    <source>
        <dbReference type="Proteomes" id="UP000245488"/>
    </source>
</evidence>
<evidence type="ECO:0000313" key="1">
    <source>
        <dbReference type="EMBL" id="PWT27641.1"/>
    </source>
</evidence>
<proteinExistence type="predicted"/>